<keyword evidence="4" id="KW-1185">Reference proteome</keyword>
<keyword evidence="1 3" id="KW-0378">Hydrolase</keyword>
<evidence type="ECO:0000259" key="2">
    <source>
        <dbReference type="PROSITE" id="PS50263"/>
    </source>
</evidence>
<dbReference type="OrthoDB" id="9811121at2"/>
<dbReference type="InterPro" id="IPR036526">
    <property type="entry name" value="C-N_Hydrolase_sf"/>
</dbReference>
<dbReference type="AlphaFoldDB" id="A0A504TVP0"/>
<organism evidence="3 4">
    <name type="scientific">Rhizobium glycinendophyticum</name>
    <dbReference type="NCBI Taxonomy" id="2589807"/>
    <lineage>
        <taxon>Bacteria</taxon>
        <taxon>Pseudomonadati</taxon>
        <taxon>Pseudomonadota</taxon>
        <taxon>Alphaproteobacteria</taxon>
        <taxon>Hyphomicrobiales</taxon>
        <taxon>Rhizobiaceae</taxon>
        <taxon>Rhizobium/Agrobacterium group</taxon>
        <taxon>Rhizobium</taxon>
    </lineage>
</organism>
<dbReference type="InterPro" id="IPR050345">
    <property type="entry name" value="Aliph_Amidase/BUP"/>
</dbReference>
<dbReference type="PANTHER" id="PTHR43674">
    <property type="entry name" value="NITRILASE C965.09-RELATED"/>
    <property type="match status" value="1"/>
</dbReference>
<protein>
    <submittedName>
        <fullName evidence="3">Carbon-nitrogen hydrolase family protein</fullName>
    </submittedName>
</protein>
<feature type="domain" description="CN hydrolase" evidence="2">
    <location>
        <begin position="1"/>
        <end position="227"/>
    </location>
</feature>
<accession>A0A504TVP0</accession>
<proteinExistence type="predicted"/>
<dbReference type="PANTHER" id="PTHR43674:SF2">
    <property type="entry name" value="BETA-UREIDOPROPIONASE"/>
    <property type="match status" value="1"/>
</dbReference>
<dbReference type="SUPFAM" id="SSF56317">
    <property type="entry name" value="Carbon-nitrogen hydrolase"/>
    <property type="match status" value="1"/>
</dbReference>
<dbReference type="EMBL" id="VFYP01000005">
    <property type="protein sequence ID" value="TPP05507.1"/>
    <property type="molecule type" value="Genomic_DNA"/>
</dbReference>
<reference evidence="3 4" key="1">
    <citation type="submission" date="2019-06" db="EMBL/GenBank/DDBJ databases">
        <title>Rhizobium sp. CL12 isolated from roots of soybean.</title>
        <authorList>
            <person name="Wang C."/>
        </authorList>
    </citation>
    <scope>NUCLEOTIDE SEQUENCE [LARGE SCALE GENOMIC DNA]</scope>
    <source>
        <strain evidence="3 4">CL12</strain>
    </source>
</reference>
<dbReference type="Pfam" id="PF00795">
    <property type="entry name" value="CN_hydrolase"/>
    <property type="match status" value="1"/>
</dbReference>
<gene>
    <name evidence="3" type="ORF">FJQ55_20415</name>
</gene>
<name>A0A504TVP0_9HYPH</name>
<dbReference type="PROSITE" id="PS50263">
    <property type="entry name" value="CN_HYDROLASE"/>
    <property type="match status" value="1"/>
</dbReference>
<dbReference type="InterPro" id="IPR003010">
    <property type="entry name" value="C-N_Hydrolase"/>
</dbReference>
<dbReference type="Proteomes" id="UP000316429">
    <property type="component" value="Unassembled WGS sequence"/>
</dbReference>
<evidence type="ECO:0000256" key="1">
    <source>
        <dbReference type="ARBA" id="ARBA00022801"/>
    </source>
</evidence>
<dbReference type="CDD" id="cd07197">
    <property type="entry name" value="nitrilase"/>
    <property type="match status" value="1"/>
</dbReference>
<evidence type="ECO:0000313" key="3">
    <source>
        <dbReference type="EMBL" id="TPP05507.1"/>
    </source>
</evidence>
<evidence type="ECO:0000313" key="4">
    <source>
        <dbReference type="Proteomes" id="UP000316429"/>
    </source>
</evidence>
<dbReference type="Gene3D" id="3.60.110.10">
    <property type="entry name" value="Carbon-nitrogen hydrolase"/>
    <property type="match status" value="1"/>
</dbReference>
<dbReference type="GO" id="GO:0016811">
    <property type="term" value="F:hydrolase activity, acting on carbon-nitrogen (but not peptide) bonds, in linear amides"/>
    <property type="evidence" value="ECO:0007669"/>
    <property type="project" value="TreeGrafter"/>
</dbReference>
<sequence length="246" mass="26459">MVVGSQQWRACADAVSRLSPDILITNEMPFGAWLPKTLPYDQARAEAWADLHAQSLPALGELAAAVISSRPVVHGGRLANEAFVIENGVYRILHHKHLFPAEEGWQEDGWFAPAIPGFDTHVIAGLRVGVLLCTELMFPERARALGKQGAHLIAVPRASGRSMSHWRTAGAMASIVSGAYVMSSNRVGAADGEPPIFGGGGFVFDPSANPLGDTSQSEPLLLAIIDHEKADAAKAQYPVYVRERDF</sequence>
<comment type="caution">
    <text evidence="3">The sequence shown here is derived from an EMBL/GenBank/DDBJ whole genome shotgun (WGS) entry which is preliminary data.</text>
</comment>